<evidence type="ECO:0000256" key="14">
    <source>
        <dbReference type="ARBA" id="ARBA00049229"/>
    </source>
</evidence>
<keyword evidence="9 17" id="KW-0808">Transferase</keyword>
<dbReference type="InterPro" id="IPR043132">
    <property type="entry name" value="BCAT-like_C"/>
</dbReference>
<dbReference type="UniPathway" id="UPA00049">
    <property type="reaction ID" value="UER00062"/>
</dbReference>
<evidence type="ECO:0000256" key="16">
    <source>
        <dbReference type="RuleBase" id="RU004516"/>
    </source>
</evidence>
<evidence type="ECO:0000256" key="5">
    <source>
        <dbReference type="ARBA" id="ARBA00005072"/>
    </source>
</evidence>
<protein>
    <recommendedName>
        <fullName evidence="17">Branched-chain-amino-acid aminotransferase</fullName>
        <shortName evidence="17">BCAT</shortName>
        <ecNumber evidence="17">2.6.1.42</ecNumber>
    </recommendedName>
</protein>
<keyword evidence="11 17" id="KW-0100">Branched-chain amino acid biosynthesis</keyword>
<evidence type="ECO:0000256" key="12">
    <source>
        <dbReference type="ARBA" id="ARBA00048212"/>
    </source>
</evidence>
<dbReference type="NCBIfam" id="TIGR01122">
    <property type="entry name" value="ilvE_I"/>
    <property type="match status" value="1"/>
</dbReference>
<name>A0A4P2PT83_SORCE</name>
<dbReference type="InterPro" id="IPR018300">
    <property type="entry name" value="Aminotrans_IV_CS"/>
</dbReference>
<comment type="catalytic activity">
    <reaction evidence="13 17">
        <text>L-isoleucine + 2-oxoglutarate = (S)-3-methyl-2-oxopentanoate + L-glutamate</text>
        <dbReference type="Rhea" id="RHEA:24801"/>
        <dbReference type="ChEBI" id="CHEBI:16810"/>
        <dbReference type="ChEBI" id="CHEBI:29985"/>
        <dbReference type="ChEBI" id="CHEBI:35146"/>
        <dbReference type="ChEBI" id="CHEBI:58045"/>
        <dbReference type="EC" id="2.6.1.42"/>
    </reaction>
</comment>
<dbReference type="InterPro" id="IPR043131">
    <property type="entry name" value="BCAT-like_N"/>
</dbReference>
<organism evidence="18 19">
    <name type="scientific">Sorangium cellulosum</name>
    <name type="common">Polyangium cellulosum</name>
    <dbReference type="NCBI Taxonomy" id="56"/>
    <lineage>
        <taxon>Bacteria</taxon>
        <taxon>Pseudomonadati</taxon>
        <taxon>Myxococcota</taxon>
        <taxon>Polyangia</taxon>
        <taxon>Polyangiales</taxon>
        <taxon>Polyangiaceae</taxon>
        <taxon>Sorangium</taxon>
    </lineage>
</organism>
<sequence>MKTWIDGRIVDAADATVSVTDHGLLYGDGVFEGIRVAAGRLFRIEHHLARLALGAKALGLALPRPPGELRDIIEQTVRAHGEREAYVRLVVTRGVGPLGVDPTTCERPGLFCIVGSIRLFSEEQRQRGLALITSSHRRPSADALDMRVKSLNYLGSALAKLEARQRGADDALLLNGHGHVAEASVANVFALRGDVLSTPPATDGCLEGINRAAVLEIARSIGLEVRERSLGRLDFLGADEAFLTGSGAGILAMRSLDGRVIGSGERGPVTARLASLHRRLAEREGTELIPAQAP</sequence>
<evidence type="ECO:0000256" key="2">
    <source>
        <dbReference type="ARBA" id="ARBA00003109"/>
    </source>
</evidence>
<comment type="pathway">
    <text evidence="5 17">Amino-acid biosynthesis; L-leucine biosynthesis; L-leucine from 3-methyl-2-oxobutanoate: step 4/4.</text>
</comment>
<dbReference type="Gene3D" id="3.30.470.10">
    <property type="match status" value="1"/>
</dbReference>
<dbReference type="PROSITE" id="PS00770">
    <property type="entry name" value="AA_TRANSFER_CLASS_4"/>
    <property type="match status" value="1"/>
</dbReference>
<dbReference type="Gene3D" id="3.20.10.10">
    <property type="entry name" value="D-amino Acid Aminotransferase, subunit A, domain 2"/>
    <property type="match status" value="1"/>
</dbReference>
<dbReference type="GO" id="GO:0052656">
    <property type="term" value="F:L-isoleucine-2-oxoglutarate transaminase activity"/>
    <property type="evidence" value="ECO:0007669"/>
    <property type="project" value="RHEA"/>
</dbReference>
<dbReference type="InterPro" id="IPR005785">
    <property type="entry name" value="B_amino_transI"/>
</dbReference>
<dbReference type="GO" id="GO:0052654">
    <property type="term" value="F:L-leucine-2-oxoglutarate transaminase activity"/>
    <property type="evidence" value="ECO:0007669"/>
    <property type="project" value="RHEA"/>
</dbReference>
<dbReference type="OrthoDB" id="9804984at2"/>
<dbReference type="EC" id="2.6.1.42" evidence="17"/>
<dbReference type="InterPro" id="IPR036038">
    <property type="entry name" value="Aminotransferase-like"/>
</dbReference>
<comment type="similarity">
    <text evidence="6 15">Belongs to the class-IV pyridoxal-phosphate-dependent aminotransferase family.</text>
</comment>
<keyword evidence="7 17" id="KW-0032">Aminotransferase</keyword>
<proteinExistence type="inferred from homology"/>
<dbReference type="GO" id="GO:0009099">
    <property type="term" value="P:L-valine biosynthetic process"/>
    <property type="evidence" value="ECO:0007669"/>
    <property type="project" value="UniProtKB-UniPathway"/>
</dbReference>
<dbReference type="GO" id="GO:0005829">
    <property type="term" value="C:cytosol"/>
    <property type="evidence" value="ECO:0007669"/>
    <property type="project" value="TreeGrafter"/>
</dbReference>
<evidence type="ECO:0000256" key="11">
    <source>
        <dbReference type="ARBA" id="ARBA00023304"/>
    </source>
</evidence>
<comment type="catalytic activity">
    <reaction evidence="14 17">
        <text>L-leucine + 2-oxoglutarate = 4-methyl-2-oxopentanoate + L-glutamate</text>
        <dbReference type="Rhea" id="RHEA:18321"/>
        <dbReference type="ChEBI" id="CHEBI:16810"/>
        <dbReference type="ChEBI" id="CHEBI:17865"/>
        <dbReference type="ChEBI" id="CHEBI:29985"/>
        <dbReference type="ChEBI" id="CHEBI:57427"/>
        <dbReference type="EC" id="2.6.1.42"/>
    </reaction>
</comment>
<evidence type="ECO:0000256" key="17">
    <source>
        <dbReference type="RuleBase" id="RU364094"/>
    </source>
</evidence>
<dbReference type="UniPathway" id="UPA00047">
    <property type="reaction ID" value="UER00058"/>
</dbReference>
<dbReference type="SUPFAM" id="SSF56752">
    <property type="entry name" value="D-aminoacid aminotransferase-like PLP-dependent enzymes"/>
    <property type="match status" value="1"/>
</dbReference>
<evidence type="ECO:0000256" key="9">
    <source>
        <dbReference type="ARBA" id="ARBA00022679"/>
    </source>
</evidence>
<comment type="cofactor">
    <cofactor evidence="1 16">
        <name>pyridoxal 5'-phosphate</name>
        <dbReference type="ChEBI" id="CHEBI:597326"/>
    </cofactor>
</comment>
<dbReference type="GO" id="GO:0052655">
    <property type="term" value="F:L-valine-2-oxoglutarate transaminase activity"/>
    <property type="evidence" value="ECO:0007669"/>
    <property type="project" value="RHEA"/>
</dbReference>
<dbReference type="FunFam" id="3.20.10.10:FF:000002">
    <property type="entry name" value="D-alanine aminotransferase"/>
    <property type="match status" value="1"/>
</dbReference>
<keyword evidence="8 17" id="KW-0028">Amino-acid biosynthesis</keyword>
<accession>A0A4P2PT83</accession>
<dbReference type="EMBL" id="CP012670">
    <property type="protein sequence ID" value="AUX19740.1"/>
    <property type="molecule type" value="Genomic_DNA"/>
</dbReference>
<gene>
    <name evidence="17 18" type="primary">ilvE</name>
    <name evidence="18" type="ORF">SOCEGT47_001920</name>
</gene>
<dbReference type="GO" id="GO:0009098">
    <property type="term" value="P:L-leucine biosynthetic process"/>
    <property type="evidence" value="ECO:0007669"/>
    <property type="project" value="UniProtKB-UniPathway"/>
</dbReference>
<dbReference type="InterPro" id="IPR050571">
    <property type="entry name" value="Class-IV_PLP-Dep_Aminotrnsfr"/>
</dbReference>
<dbReference type="InterPro" id="IPR001544">
    <property type="entry name" value="Aminotrans_IV"/>
</dbReference>
<evidence type="ECO:0000256" key="1">
    <source>
        <dbReference type="ARBA" id="ARBA00001933"/>
    </source>
</evidence>
<comment type="pathway">
    <text evidence="4 17">Amino-acid biosynthesis; L-valine biosynthesis; L-valine from pyruvate: step 4/4.</text>
</comment>
<evidence type="ECO:0000256" key="8">
    <source>
        <dbReference type="ARBA" id="ARBA00022605"/>
    </source>
</evidence>
<comment type="function">
    <text evidence="2 17">Acts on leucine, isoleucine and valine.</text>
</comment>
<comment type="catalytic activity">
    <reaction evidence="12 17">
        <text>L-valine + 2-oxoglutarate = 3-methyl-2-oxobutanoate + L-glutamate</text>
        <dbReference type="Rhea" id="RHEA:24813"/>
        <dbReference type="ChEBI" id="CHEBI:11851"/>
        <dbReference type="ChEBI" id="CHEBI:16810"/>
        <dbReference type="ChEBI" id="CHEBI:29985"/>
        <dbReference type="ChEBI" id="CHEBI:57762"/>
        <dbReference type="EC" id="2.6.1.42"/>
    </reaction>
</comment>
<keyword evidence="10 16" id="KW-0663">Pyridoxal phosphate</keyword>
<dbReference type="UniPathway" id="UPA00048">
    <property type="reaction ID" value="UER00073"/>
</dbReference>
<evidence type="ECO:0000313" key="18">
    <source>
        <dbReference type="EMBL" id="AUX19740.1"/>
    </source>
</evidence>
<evidence type="ECO:0000256" key="3">
    <source>
        <dbReference type="ARBA" id="ARBA00004824"/>
    </source>
</evidence>
<evidence type="ECO:0000313" key="19">
    <source>
        <dbReference type="Proteomes" id="UP000295781"/>
    </source>
</evidence>
<evidence type="ECO:0000256" key="15">
    <source>
        <dbReference type="RuleBase" id="RU004106"/>
    </source>
</evidence>
<reference evidence="18 19" key="1">
    <citation type="submission" date="2015-09" db="EMBL/GenBank/DDBJ databases">
        <title>Sorangium comparison.</title>
        <authorList>
            <person name="Zaburannyi N."/>
            <person name="Bunk B."/>
            <person name="Overmann J."/>
            <person name="Mueller R."/>
        </authorList>
    </citation>
    <scope>NUCLEOTIDE SEQUENCE [LARGE SCALE GENOMIC DNA]</scope>
    <source>
        <strain evidence="18 19">So ceGT47</strain>
    </source>
</reference>
<evidence type="ECO:0000256" key="13">
    <source>
        <dbReference type="ARBA" id="ARBA00048798"/>
    </source>
</evidence>
<dbReference type="PANTHER" id="PTHR42743">
    <property type="entry name" value="AMINO-ACID AMINOTRANSFERASE"/>
    <property type="match status" value="1"/>
</dbReference>
<dbReference type="Proteomes" id="UP000295781">
    <property type="component" value="Chromosome"/>
</dbReference>
<dbReference type="RefSeq" id="WP_129344425.1">
    <property type="nucleotide sequence ID" value="NZ_CP012670.1"/>
</dbReference>
<dbReference type="PANTHER" id="PTHR42743:SF11">
    <property type="entry name" value="AMINODEOXYCHORISMATE LYASE"/>
    <property type="match status" value="1"/>
</dbReference>
<dbReference type="AlphaFoldDB" id="A0A4P2PT83"/>
<comment type="pathway">
    <text evidence="3 17">Amino-acid biosynthesis; L-isoleucine biosynthesis; L-isoleucine from 2-oxobutanoate: step 4/4.</text>
</comment>
<dbReference type="Pfam" id="PF01063">
    <property type="entry name" value="Aminotran_4"/>
    <property type="match status" value="1"/>
</dbReference>
<evidence type="ECO:0000256" key="10">
    <source>
        <dbReference type="ARBA" id="ARBA00022898"/>
    </source>
</evidence>
<evidence type="ECO:0000256" key="7">
    <source>
        <dbReference type="ARBA" id="ARBA00022576"/>
    </source>
</evidence>
<evidence type="ECO:0000256" key="6">
    <source>
        <dbReference type="ARBA" id="ARBA00009320"/>
    </source>
</evidence>
<evidence type="ECO:0000256" key="4">
    <source>
        <dbReference type="ARBA" id="ARBA00004931"/>
    </source>
</evidence>
<dbReference type="GO" id="GO:0009097">
    <property type="term" value="P:isoleucine biosynthetic process"/>
    <property type="evidence" value="ECO:0007669"/>
    <property type="project" value="UniProtKB-UniPathway"/>
</dbReference>